<keyword evidence="5" id="KW-1185">Reference proteome</keyword>
<dbReference type="CDD" id="cd00093">
    <property type="entry name" value="HTH_XRE"/>
    <property type="match status" value="1"/>
</dbReference>
<dbReference type="InterPro" id="IPR010982">
    <property type="entry name" value="Lambda_DNA-bd_dom_sf"/>
</dbReference>
<accession>A0A918ZMS4</accession>
<evidence type="ECO:0000313" key="4">
    <source>
        <dbReference type="EMBL" id="GHE60981.1"/>
    </source>
</evidence>
<name>A0A918ZMS4_9ACTN</name>
<organism evidence="4 5">
    <name type="scientific">Streptomyces capitiformicae</name>
    <dbReference type="NCBI Taxonomy" id="2014920"/>
    <lineage>
        <taxon>Bacteria</taxon>
        <taxon>Bacillati</taxon>
        <taxon>Actinomycetota</taxon>
        <taxon>Actinomycetes</taxon>
        <taxon>Kitasatosporales</taxon>
        <taxon>Streptomycetaceae</taxon>
        <taxon>Streptomyces</taxon>
    </lineage>
</organism>
<dbReference type="PANTHER" id="PTHR19879:SF9">
    <property type="entry name" value="TRANSCRIPTION INITIATION FACTOR TFIID SUBUNIT 5"/>
    <property type="match status" value="1"/>
</dbReference>
<dbReference type="GO" id="GO:0003677">
    <property type="term" value="F:DNA binding"/>
    <property type="evidence" value="ECO:0007669"/>
    <property type="project" value="InterPro"/>
</dbReference>
<protein>
    <recommendedName>
        <fullName evidence="3">HTH cro/C1-type domain-containing protein</fullName>
    </recommendedName>
</protein>
<dbReference type="EMBL" id="BNAT01000051">
    <property type="protein sequence ID" value="GHE60981.1"/>
    <property type="molecule type" value="Genomic_DNA"/>
</dbReference>
<feature type="repeat" description="WD" evidence="1">
    <location>
        <begin position="1187"/>
        <end position="1228"/>
    </location>
</feature>
<reference evidence="4" key="2">
    <citation type="submission" date="2020-09" db="EMBL/GenBank/DDBJ databases">
        <authorList>
            <person name="Sun Q."/>
            <person name="Zhou Y."/>
        </authorList>
    </citation>
    <scope>NUCLEOTIDE SEQUENCE</scope>
    <source>
        <strain evidence="4">CGMCC 4.7403</strain>
    </source>
</reference>
<dbReference type="SUPFAM" id="SSF50978">
    <property type="entry name" value="WD40 repeat-like"/>
    <property type="match status" value="1"/>
</dbReference>
<dbReference type="PROSITE" id="PS50294">
    <property type="entry name" value="WD_REPEATS_REGION"/>
    <property type="match status" value="1"/>
</dbReference>
<dbReference type="Gene3D" id="3.40.50.300">
    <property type="entry name" value="P-loop containing nucleotide triphosphate hydrolases"/>
    <property type="match status" value="1"/>
</dbReference>
<reference evidence="4" key="1">
    <citation type="journal article" date="2014" name="Int. J. Syst. Evol. Microbiol.">
        <title>Complete genome sequence of Corynebacterium casei LMG S-19264T (=DSM 44701T), isolated from a smear-ripened cheese.</title>
        <authorList>
            <consortium name="US DOE Joint Genome Institute (JGI-PGF)"/>
            <person name="Walter F."/>
            <person name="Albersmeier A."/>
            <person name="Kalinowski J."/>
            <person name="Ruckert C."/>
        </authorList>
    </citation>
    <scope>NUCLEOTIDE SEQUENCE</scope>
    <source>
        <strain evidence="4">CGMCC 4.7403</strain>
    </source>
</reference>
<keyword evidence="1" id="KW-0853">WD repeat</keyword>
<dbReference type="SUPFAM" id="SSF52540">
    <property type="entry name" value="P-loop containing nucleoside triphosphate hydrolases"/>
    <property type="match status" value="1"/>
</dbReference>
<dbReference type="Gene3D" id="2.130.10.10">
    <property type="entry name" value="YVTN repeat-like/Quinoprotein amine dehydrogenase"/>
    <property type="match status" value="3"/>
</dbReference>
<gene>
    <name evidence="4" type="ORF">GCM10017771_84240</name>
</gene>
<dbReference type="SUPFAM" id="SSF47413">
    <property type="entry name" value="lambda repressor-like DNA-binding domains"/>
    <property type="match status" value="1"/>
</dbReference>
<dbReference type="InterPro" id="IPR011044">
    <property type="entry name" value="Quino_amine_DH_bsu"/>
</dbReference>
<dbReference type="PROSITE" id="PS50082">
    <property type="entry name" value="WD_REPEATS_2"/>
    <property type="match status" value="1"/>
</dbReference>
<feature type="region of interest" description="Disordered" evidence="2">
    <location>
        <begin position="1001"/>
        <end position="1027"/>
    </location>
</feature>
<evidence type="ECO:0000256" key="2">
    <source>
        <dbReference type="SAM" id="MobiDB-lite"/>
    </source>
</evidence>
<dbReference type="Pfam" id="PF20703">
    <property type="entry name" value="nSTAND1"/>
    <property type="match status" value="1"/>
</dbReference>
<dbReference type="InterPro" id="IPR027417">
    <property type="entry name" value="P-loop_NTPase"/>
</dbReference>
<dbReference type="RefSeq" id="WP_189787708.1">
    <property type="nucleotide sequence ID" value="NZ_BNAT01000051.1"/>
</dbReference>
<dbReference type="SMART" id="SM00320">
    <property type="entry name" value="WD40"/>
    <property type="match status" value="6"/>
</dbReference>
<dbReference type="SUPFAM" id="SSF50969">
    <property type="entry name" value="YVTN repeat-like/Quinoprotein amine dehydrogenase"/>
    <property type="match status" value="1"/>
</dbReference>
<dbReference type="InterPro" id="IPR001680">
    <property type="entry name" value="WD40_rpt"/>
</dbReference>
<comment type="caution">
    <text evidence="4">The sequence shown here is derived from an EMBL/GenBank/DDBJ whole genome shotgun (WGS) entry which is preliminary data.</text>
</comment>
<proteinExistence type="predicted"/>
<feature type="domain" description="HTH cro/C1-type" evidence="3">
    <location>
        <begin position="21"/>
        <end position="77"/>
    </location>
</feature>
<dbReference type="InterPro" id="IPR015943">
    <property type="entry name" value="WD40/YVTN_repeat-like_dom_sf"/>
</dbReference>
<evidence type="ECO:0000313" key="5">
    <source>
        <dbReference type="Proteomes" id="UP000603227"/>
    </source>
</evidence>
<dbReference type="PANTHER" id="PTHR19879">
    <property type="entry name" value="TRANSCRIPTION INITIATION FACTOR TFIID"/>
    <property type="match status" value="1"/>
</dbReference>
<dbReference type="InterPro" id="IPR049052">
    <property type="entry name" value="nSTAND1"/>
</dbReference>
<dbReference type="InterPro" id="IPR036322">
    <property type="entry name" value="WD40_repeat_dom_sf"/>
</dbReference>
<dbReference type="SMART" id="SM00530">
    <property type="entry name" value="HTH_XRE"/>
    <property type="match status" value="1"/>
</dbReference>
<evidence type="ECO:0000256" key="1">
    <source>
        <dbReference type="PROSITE-ProRule" id="PRU00221"/>
    </source>
</evidence>
<evidence type="ECO:0000259" key="3">
    <source>
        <dbReference type="SMART" id="SM00530"/>
    </source>
</evidence>
<sequence length="1299" mass="141746">MGRRERPLDPTAGPVARFAYELRKLREEAGGPTYRELARRTDYSLTTLSQAASGDHLPSLPVTLAYVTACGGDPEHWERRWHETSAEVTEQALREPEPPDTTSPYQGLARFEPTDHDRYFGRDSLIADLLALTRAHRFTAVFGPSGSGKSSLLRAGLIPALQVEAEGAGVAALRILTPGEHPLRTHEQALSPKENSAGDTVIVVDQFEEVFTLCRATDERTEFIQRLLSARAPDSRLRVVIAVRADFYGRCAEHRDLADALRDANLLVGPMTPAELREAVVRPAQSAGLIVERELTARLVAEVKDEPGGLPLLSHVLRETWRRRKGRALTLAAYEAAGGVHGAIAQTAEEMYKDLSPDQAALARLILLRLITPGDGAQDTRHPVDRAELDFASPAEVTAVLDRLTRARLLTLDDNTVDLAHEALITAWPRLSDWIDEARDRLRTHRHLTEAARAWDDLGRDPGALYRGTRLATATEHLTDDDSLTRVERDFLTAGTTAHTADLRRRRTLLTTLATLLALALLAGVTAWQQSRTSDRRHVEAEARRIAAVADGMRFADPVKAMRLSLAAWELADTRETRSALLASVAQREQGFFTVPDAAETTPPTEERLIDDGSTVISVSRDSVRTWDLRTNRLTHTYRGIGSLHGDDDTQSGDGDVVVAPDGRTLALFKEDGVYLWDVRAGRLAGRLTDRFVDDGADVSTFSRSGRTLMMPIERASSIAIEVWDVRERRLRMRLTDATAFKSLSALEISPDDRRLAVCTTERGPEIWDIAEKRKLSLPREEELDPNDCSDGGLAFSPDGRTFVLATESEVRRWDPQTGEEFGPLSTGPTDTLRFSADGEFLATSSVGQIQLWRLSASYAPVYRYPLVNERPDHLELDLAAGSLRYRDSDGLTVRSLWLGPFVTARWRQNPLVEAELAPDGRTLAVRPGTAQGSRIQLLDPRDGQIVDTPSAGLCYPVTAHGIFALSGESTTAESGDPDTIHDCLTATAWSADGRYYAYGRLEPAPSDSRNRSPDSDSGSDSDTTAVRQRITIWDARAHRTHATLHLPADADGYPNIEDIALSADGGTLMTTRNLSGGTVEVWDIPKSPQAGKNRPRKTKTLTGIPSGLLAVHHDKALVVADSVIADLPAGRVTEQALNERSHAEAVAFSSDGSYFAAGDDAGRVTLWDGDLRERLGVLSGTYTGALAETGEPVTALAFSPDSRILAVAGDAGTVQLWDTASSRRLGSALATPGDPVFSLAFSTDGDILYASGGNVPLQRYDLAPARLVQQTCTRAGGSGLSPADWKTYLPDIPYRRTC</sequence>
<dbReference type="InterPro" id="IPR001387">
    <property type="entry name" value="Cro/C1-type_HTH"/>
</dbReference>
<dbReference type="Pfam" id="PF00400">
    <property type="entry name" value="WD40"/>
    <property type="match status" value="2"/>
</dbReference>
<dbReference type="Proteomes" id="UP000603227">
    <property type="component" value="Unassembled WGS sequence"/>
</dbReference>